<dbReference type="PROSITE" id="PS00061">
    <property type="entry name" value="ADH_SHORT"/>
    <property type="match status" value="1"/>
</dbReference>
<evidence type="ECO:0000313" key="4">
    <source>
        <dbReference type="EMBL" id="ORE08238.1"/>
    </source>
</evidence>
<dbReference type="GO" id="GO:0005975">
    <property type="term" value="P:carbohydrate metabolic process"/>
    <property type="evidence" value="ECO:0007669"/>
    <property type="project" value="UniProtKB-ARBA"/>
</dbReference>
<keyword evidence="2" id="KW-0521">NADP</keyword>
<dbReference type="SUPFAM" id="SSF51735">
    <property type="entry name" value="NAD(P)-binding Rossmann-fold domains"/>
    <property type="match status" value="1"/>
</dbReference>
<evidence type="ECO:0000256" key="1">
    <source>
        <dbReference type="ARBA" id="ARBA00006484"/>
    </source>
</evidence>
<dbReference type="FunFam" id="3.40.50.720:FF:000090">
    <property type="entry name" value="NADP-dependent mannitol dehydrogenase"/>
    <property type="match status" value="1"/>
</dbReference>
<dbReference type="InterPro" id="IPR020904">
    <property type="entry name" value="Sc_DH/Rdtase_CS"/>
</dbReference>
<dbReference type="AlphaFoldDB" id="A0A1X0R8K9"/>
<dbReference type="OrthoDB" id="1669814at2759"/>
<dbReference type="VEuPathDB" id="FungiDB:BCV72DRAFT_289176"/>
<evidence type="ECO:0000256" key="2">
    <source>
        <dbReference type="ARBA" id="ARBA00022857"/>
    </source>
</evidence>
<comment type="similarity">
    <text evidence="1">Belongs to the short-chain dehydrogenases/reductases (SDR) family.</text>
</comment>
<dbReference type="PRINTS" id="PR00081">
    <property type="entry name" value="GDHRDH"/>
</dbReference>
<name>A0A1X0R8K9_RHIZD</name>
<dbReference type="GO" id="GO:0050085">
    <property type="term" value="F:mannitol 2-dehydrogenase (NADP+) activity"/>
    <property type="evidence" value="ECO:0007669"/>
    <property type="project" value="UniProtKB-ARBA"/>
</dbReference>
<evidence type="ECO:0000256" key="3">
    <source>
        <dbReference type="ARBA" id="ARBA00023002"/>
    </source>
</evidence>
<dbReference type="InterPro" id="IPR002347">
    <property type="entry name" value="SDR_fam"/>
</dbReference>
<dbReference type="PRINTS" id="PR00080">
    <property type="entry name" value="SDRFAMILY"/>
</dbReference>
<dbReference type="Gene3D" id="3.40.50.720">
    <property type="entry name" value="NAD(P)-binding Rossmann-like Domain"/>
    <property type="match status" value="1"/>
</dbReference>
<reference evidence="4" key="1">
    <citation type="journal article" date="2016" name="Proc. Natl. Acad. Sci. U.S.A.">
        <title>Lipid metabolic changes in an early divergent fungus govern the establishment of a mutualistic symbiosis with endobacteria.</title>
        <authorList>
            <person name="Lastovetsky O.A."/>
            <person name="Gaspar M.L."/>
            <person name="Mondo S.J."/>
            <person name="LaButti K.M."/>
            <person name="Sandor L."/>
            <person name="Grigoriev I.V."/>
            <person name="Henry S.A."/>
            <person name="Pawlowska T.E."/>
        </authorList>
    </citation>
    <scope>NUCLEOTIDE SEQUENCE [LARGE SCALE GENOMIC DNA]</scope>
    <source>
        <strain evidence="4">ATCC 52814</strain>
    </source>
</reference>
<dbReference type="InterPro" id="IPR036291">
    <property type="entry name" value="NAD(P)-bd_dom_sf"/>
</dbReference>
<protein>
    <submittedName>
        <fullName evidence="4">NAD(P)-binding protein</fullName>
    </submittedName>
</protein>
<proteinExistence type="inferred from homology"/>
<dbReference type="NCBIfam" id="NF005559">
    <property type="entry name" value="PRK07231.1"/>
    <property type="match status" value="1"/>
</dbReference>
<dbReference type="EMBL" id="KV921891">
    <property type="protein sequence ID" value="ORE08238.1"/>
    <property type="molecule type" value="Genomic_DNA"/>
</dbReference>
<dbReference type="GO" id="GO:0050664">
    <property type="term" value="F:oxidoreductase activity, acting on NAD(P)H, oxygen as acceptor"/>
    <property type="evidence" value="ECO:0007669"/>
    <property type="project" value="TreeGrafter"/>
</dbReference>
<dbReference type="Proteomes" id="UP000242414">
    <property type="component" value="Unassembled WGS sequence"/>
</dbReference>
<organism evidence="4">
    <name type="scientific">Rhizopus microsporus var. microsporus</name>
    <dbReference type="NCBI Taxonomy" id="86635"/>
    <lineage>
        <taxon>Eukaryota</taxon>
        <taxon>Fungi</taxon>
        <taxon>Fungi incertae sedis</taxon>
        <taxon>Mucoromycota</taxon>
        <taxon>Mucoromycotina</taxon>
        <taxon>Mucoromycetes</taxon>
        <taxon>Mucorales</taxon>
        <taxon>Mucorineae</taxon>
        <taxon>Rhizopodaceae</taxon>
        <taxon>Rhizopus</taxon>
    </lineage>
</organism>
<dbReference type="GO" id="GO:0044281">
    <property type="term" value="P:small molecule metabolic process"/>
    <property type="evidence" value="ECO:0007669"/>
    <property type="project" value="UniProtKB-ARBA"/>
</dbReference>
<dbReference type="PANTHER" id="PTHR43008:SF13">
    <property type="entry name" value="L-XYLULOSE REDUCTASE-RELATED"/>
    <property type="match status" value="1"/>
</dbReference>
<keyword evidence="3" id="KW-0560">Oxidoreductase</keyword>
<accession>A0A1X0R8K9</accession>
<sequence length="262" mass="28177">MSDYPTLPEFSLKGKKAIVTGGARGLGLEMSKALAQSGADVALMYVSNDKAHDLAAQIAKEYNVFCKAYKADVSNPDETRSAIENIVKEMGSVDIFVANAGVNAGGAAETYDLKTWHKLFDVNVHGVFYGVQAVSKYMLEKGKGSIIITSSISGTIVNRPQLQCAYNTTKSAVSMLTKCLAVEWAKRGVRVNAICPGYMKTDLLDNTNKENPDWEKTWLESTPMGRIGEASELKGAVVFLASDASSYVTGTELFVDGGYTAI</sequence>
<dbReference type="Pfam" id="PF13561">
    <property type="entry name" value="adh_short_C2"/>
    <property type="match status" value="1"/>
</dbReference>
<dbReference type="PANTHER" id="PTHR43008">
    <property type="entry name" value="BENZIL REDUCTASE"/>
    <property type="match status" value="1"/>
</dbReference>
<gene>
    <name evidence="4" type="ORF">BCV72DRAFT_289176</name>
</gene>